<dbReference type="OMA" id="KCHAVIQ"/>
<gene>
    <name evidence="3" type="primary">Dana\GF19506</name>
    <name evidence="3" type="synonym">dana_GLEANR_21546</name>
    <name evidence="3" type="ORF">GF19506</name>
</gene>
<feature type="compositionally biased region" description="Basic residues" evidence="1">
    <location>
        <begin position="209"/>
        <end position="219"/>
    </location>
</feature>
<proteinExistence type="predicted"/>
<evidence type="ECO:0000259" key="2">
    <source>
        <dbReference type="Pfam" id="PF15866"/>
    </source>
</evidence>
<feature type="compositionally biased region" description="Acidic residues" evidence="1">
    <location>
        <begin position="568"/>
        <end position="578"/>
    </location>
</feature>
<dbReference type="EMBL" id="CH902630">
    <property type="protein sequence ID" value="EDV38525.1"/>
    <property type="molecule type" value="Genomic_DNA"/>
</dbReference>
<dbReference type="HOGENOM" id="CLU_459486_0_0_1"/>
<dbReference type="Proteomes" id="UP000007801">
    <property type="component" value="Unassembled WGS sequence"/>
</dbReference>
<dbReference type="KEGG" id="dan:6502263"/>
<protein>
    <recommendedName>
        <fullName evidence="2">DUF4729 domain-containing protein</fullName>
    </recommendedName>
</protein>
<keyword evidence="4" id="KW-1185">Reference proteome</keyword>
<evidence type="ECO:0000256" key="1">
    <source>
        <dbReference type="SAM" id="MobiDB-lite"/>
    </source>
</evidence>
<feature type="compositionally biased region" description="Acidic residues" evidence="1">
    <location>
        <begin position="152"/>
        <end position="165"/>
    </location>
</feature>
<name>B3MXR0_DROAN</name>
<feature type="compositionally biased region" description="Basic and acidic residues" evidence="1">
    <location>
        <begin position="185"/>
        <end position="208"/>
    </location>
</feature>
<dbReference type="STRING" id="7217.B3MXR0"/>
<dbReference type="OrthoDB" id="7864152at2759"/>
<organism evidence="3 4">
    <name type="scientific">Drosophila ananassae</name>
    <name type="common">Fruit fly</name>
    <dbReference type="NCBI Taxonomy" id="7217"/>
    <lineage>
        <taxon>Eukaryota</taxon>
        <taxon>Metazoa</taxon>
        <taxon>Ecdysozoa</taxon>
        <taxon>Arthropoda</taxon>
        <taxon>Hexapoda</taxon>
        <taxon>Insecta</taxon>
        <taxon>Pterygota</taxon>
        <taxon>Neoptera</taxon>
        <taxon>Endopterygota</taxon>
        <taxon>Diptera</taxon>
        <taxon>Brachycera</taxon>
        <taxon>Muscomorpha</taxon>
        <taxon>Ephydroidea</taxon>
        <taxon>Drosophilidae</taxon>
        <taxon>Drosophila</taxon>
        <taxon>Sophophora</taxon>
    </lineage>
</organism>
<feature type="compositionally biased region" description="Polar residues" evidence="1">
    <location>
        <begin position="580"/>
        <end position="594"/>
    </location>
</feature>
<feature type="region of interest" description="Disordered" evidence="1">
    <location>
        <begin position="110"/>
        <end position="284"/>
    </location>
</feature>
<evidence type="ECO:0000313" key="3">
    <source>
        <dbReference type="EMBL" id="EDV38525.1"/>
    </source>
</evidence>
<dbReference type="InParanoid" id="B3MXR0"/>
<accession>B3MXR0</accession>
<dbReference type="Pfam" id="PF15866">
    <property type="entry name" value="DUF4729"/>
    <property type="match status" value="1"/>
</dbReference>
<sequence>MNCVMCQRTMIRPFSRETTPQLCVCEMEHYQCLECDEHMARHCGFCGEITHLLSVTLRLELELDVGVATTKAHRSAKPGNDGKMITLWQNDNLSDFTRYCSRTNLLEKKRSRSEVSARKSSPVKPRRRSNSLDGDRPPFPESPLWENASSQDSEENAEVELEEQQSSEGTLKAEQPVEESTSEISKLEISEMSGKSEKSGRSQRSEKSKKSKRSRKSKKSDKSEMSQKQEYQEALENLEKLKTKKSESQEKPKTPELEEKPENPVASTQAKQENKPVPVERNVLGPRNNYSLSLLASDPPNTDQNALCNLISMVRRVIYTGRKWKDWHSSSVGCPSVFFDELMKIRMSVVAVDLPIAMENITRTIRLAKCPEFNCPTYLCAEGLNDHLVGCHRFWTIDRIRLGEPKSFCMDLRLTLRNVPKCHAVMQVENVVTGFGFGEQKNLLPIMVMSMHIKLGDITANSNSQEQLTAIWATTVVTDLLPLRITLSMWSLEGDRPECIISYTGQGYDLRNTRRPLKLLRSGRAIILTADQVEGLTQNGMEMVGIQISVKMDVSVMVTEGGTPLDTDTQDGSEDESEVAGSTVSERTLAESIQ</sequence>
<reference evidence="3 4" key="1">
    <citation type="journal article" date="2007" name="Nature">
        <title>Evolution of genes and genomes on the Drosophila phylogeny.</title>
        <authorList>
            <consortium name="Drosophila 12 Genomes Consortium"/>
            <person name="Clark A.G."/>
            <person name="Eisen M.B."/>
            <person name="Smith D.R."/>
            <person name="Bergman C.M."/>
            <person name="Oliver B."/>
            <person name="Markow T.A."/>
            <person name="Kaufman T.C."/>
            <person name="Kellis M."/>
            <person name="Gelbart W."/>
            <person name="Iyer V.N."/>
            <person name="Pollard D.A."/>
            <person name="Sackton T.B."/>
            <person name="Larracuente A.M."/>
            <person name="Singh N.D."/>
            <person name="Abad J.P."/>
            <person name="Abt D.N."/>
            <person name="Adryan B."/>
            <person name="Aguade M."/>
            <person name="Akashi H."/>
            <person name="Anderson W.W."/>
            <person name="Aquadro C.F."/>
            <person name="Ardell D.H."/>
            <person name="Arguello R."/>
            <person name="Artieri C.G."/>
            <person name="Barbash D.A."/>
            <person name="Barker D."/>
            <person name="Barsanti P."/>
            <person name="Batterham P."/>
            <person name="Batzoglou S."/>
            <person name="Begun D."/>
            <person name="Bhutkar A."/>
            <person name="Blanco E."/>
            <person name="Bosak S.A."/>
            <person name="Bradley R.K."/>
            <person name="Brand A.D."/>
            <person name="Brent M.R."/>
            <person name="Brooks A.N."/>
            <person name="Brown R.H."/>
            <person name="Butlin R.K."/>
            <person name="Caggese C."/>
            <person name="Calvi B.R."/>
            <person name="Bernardo de Carvalho A."/>
            <person name="Caspi A."/>
            <person name="Castrezana S."/>
            <person name="Celniker S.E."/>
            <person name="Chang J.L."/>
            <person name="Chapple C."/>
            <person name="Chatterji S."/>
            <person name="Chinwalla A."/>
            <person name="Civetta A."/>
            <person name="Clifton S.W."/>
            <person name="Comeron J.M."/>
            <person name="Costello J.C."/>
            <person name="Coyne J.A."/>
            <person name="Daub J."/>
            <person name="David R.G."/>
            <person name="Delcher A.L."/>
            <person name="Delehaunty K."/>
            <person name="Do C.B."/>
            <person name="Ebling H."/>
            <person name="Edwards K."/>
            <person name="Eickbush T."/>
            <person name="Evans J.D."/>
            <person name="Filipski A."/>
            <person name="Findeiss S."/>
            <person name="Freyhult E."/>
            <person name="Fulton L."/>
            <person name="Fulton R."/>
            <person name="Garcia A.C."/>
            <person name="Gardiner A."/>
            <person name="Garfield D.A."/>
            <person name="Garvin B.E."/>
            <person name="Gibson G."/>
            <person name="Gilbert D."/>
            <person name="Gnerre S."/>
            <person name="Godfrey J."/>
            <person name="Good R."/>
            <person name="Gotea V."/>
            <person name="Gravely B."/>
            <person name="Greenberg A.J."/>
            <person name="Griffiths-Jones S."/>
            <person name="Gross S."/>
            <person name="Guigo R."/>
            <person name="Gustafson E.A."/>
            <person name="Haerty W."/>
            <person name="Hahn M.W."/>
            <person name="Halligan D.L."/>
            <person name="Halpern A.L."/>
            <person name="Halter G.M."/>
            <person name="Han M.V."/>
            <person name="Heger A."/>
            <person name="Hillier L."/>
            <person name="Hinrichs A.S."/>
            <person name="Holmes I."/>
            <person name="Hoskins R.A."/>
            <person name="Hubisz M.J."/>
            <person name="Hultmark D."/>
            <person name="Huntley M.A."/>
            <person name="Jaffe D.B."/>
            <person name="Jagadeeshan S."/>
            <person name="Jeck W.R."/>
            <person name="Johnson J."/>
            <person name="Jones C.D."/>
            <person name="Jordan W.C."/>
            <person name="Karpen G.H."/>
            <person name="Kataoka E."/>
            <person name="Keightley P.D."/>
            <person name="Kheradpour P."/>
            <person name="Kirkness E.F."/>
            <person name="Koerich L.B."/>
            <person name="Kristiansen K."/>
            <person name="Kudrna D."/>
            <person name="Kulathinal R.J."/>
            <person name="Kumar S."/>
            <person name="Kwok R."/>
            <person name="Lander E."/>
            <person name="Langley C.H."/>
            <person name="Lapoint R."/>
            <person name="Lazzaro B.P."/>
            <person name="Lee S.J."/>
            <person name="Levesque L."/>
            <person name="Li R."/>
            <person name="Lin C.F."/>
            <person name="Lin M.F."/>
            <person name="Lindblad-Toh K."/>
            <person name="Llopart A."/>
            <person name="Long M."/>
            <person name="Low L."/>
            <person name="Lozovsky E."/>
            <person name="Lu J."/>
            <person name="Luo M."/>
            <person name="Machado C.A."/>
            <person name="Makalowski W."/>
            <person name="Marzo M."/>
            <person name="Matsuda M."/>
            <person name="Matzkin L."/>
            <person name="McAllister B."/>
            <person name="McBride C.S."/>
            <person name="McKernan B."/>
            <person name="McKernan K."/>
            <person name="Mendez-Lago M."/>
            <person name="Minx P."/>
            <person name="Mollenhauer M.U."/>
            <person name="Montooth K."/>
            <person name="Mount S.M."/>
            <person name="Mu X."/>
            <person name="Myers E."/>
            <person name="Negre B."/>
            <person name="Newfeld S."/>
            <person name="Nielsen R."/>
            <person name="Noor M.A."/>
            <person name="O'Grady P."/>
            <person name="Pachter L."/>
            <person name="Papaceit M."/>
            <person name="Parisi M.J."/>
            <person name="Parisi M."/>
            <person name="Parts L."/>
            <person name="Pedersen J.S."/>
            <person name="Pesole G."/>
            <person name="Phillippy A.M."/>
            <person name="Ponting C.P."/>
            <person name="Pop M."/>
            <person name="Porcelli D."/>
            <person name="Powell J.R."/>
            <person name="Prohaska S."/>
            <person name="Pruitt K."/>
            <person name="Puig M."/>
            <person name="Quesneville H."/>
            <person name="Ram K.R."/>
            <person name="Rand D."/>
            <person name="Rasmussen M.D."/>
            <person name="Reed L.K."/>
            <person name="Reenan R."/>
            <person name="Reily A."/>
            <person name="Remington K.A."/>
            <person name="Rieger T.T."/>
            <person name="Ritchie M.G."/>
            <person name="Robin C."/>
            <person name="Rogers Y.H."/>
            <person name="Rohde C."/>
            <person name="Rozas J."/>
            <person name="Rubenfield M.J."/>
            <person name="Ruiz A."/>
            <person name="Russo S."/>
            <person name="Salzberg S.L."/>
            <person name="Sanchez-Gracia A."/>
            <person name="Saranga D.J."/>
            <person name="Sato H."/>
            <person name="Schaeffer S.W."/>
            <person name="Schatz M.C."/>
            <person name="Schlenke T."/>
            <person name="Schwartz R."/>
            <person name="Segarra C."/>
            <person name="Singh R.S."/>
            <person name="Sirot L."/>
            <person name="Sirota M."/>
            <person name="Sisneros N.B."/>
            <person name="Smith C.D."/>
            <person name="Smith T.F."/>
            <person name="Spieth J."/>
            <person name="Stage D.E."/>
            <person name="Stark A."/>
            <person name="Stephan W."/>
            <person name="Strausberg R.L."/>
            <person name="Strempel S."/>
            <person name="Sturgill D."/>
            <person name="Sutton G."/>
            <person name="Sutton G.G."/>
            <person name="Tao W."/>
            <person name="Teichmann S."/>
            <person name="Tobari Y.N."/>
            <person name="Tomimura Y."/>
            <person name="Tsolas J.M."/>
            <person name="Valente V.L."/>
            <person name="Venter E."/>
            <person name="Venter J.C."/>
            <person name="Vicario S."/>
            <person name="Vieira F.G."/>
            <person name="Vilella A.J."/>
            <person name="Villasante A."/>
            <person name="Walenz B."/>
            <person name="Wang J."/>
            <person name="Wasserman M."/>
            <person name="Watts T."/>
            <person name="Wilson D."/>
            <person name="Wilson R.K."/>
            <person name="Wing R.A."/>
            <person name="Wolfner M.F."/>
            <person name="Wong A."/>
            <person name="Wong G.K."/>
            <person name="Wu C.I."/>
            <person name="Wu G."/>
            <person name="Yamamoto D."/>
            <person name="Yang H.P."/>
            <person name="Yang S.P."/>
            <person name="Yorke J.A."/>
            <person name="Yoshida K."/>
            <person name="Zdobnov E."/>
            <person name="Zhang P."/>
            <person name="Zhang Y."/>
            <person name="Zimin A.V."/>
            <person name="Baldwin J."/>
            <person name="Abdouelleil A."/>
            <person name="Abdulkadir J."/>
            <person name="Abebe A."/>
            <person name="Abera B."/>
            <person name="Abreu J."/>
            <person name="Acer S.C."/>
            <person name="Aftuck L."/>
            <person name="Alexander A."/>
            <person name="An P."/>
            <person name="Anderson E."/>
            <person name="Anderson S."/>
            <person name="Arachi H."/>
            <person name="Azer M."/>
            <person name="Bachantsang P."/>
            <person name="Barry A."/>
            <person name="Bayul T."/>
            <person name="Berlin A."/>
            <person name="Bessette D."/>
            <person name="Bloom T."/>
            <person name="Blye J."/>
            <person name="Boguslavskiy L."/>
            <person name="Bonnet C."/>
            <person name="Boukhgalter B."/>
            <person name="Bourzgui I."/>
            <person name="Brown A."/>
            <person name="Cahill P."/>
            <person name="Channer S."/>
            <person name="Cheshatsang Y."/>
            <person name="Chuda L."/>
            <person name="Citroen M."/>
            <person name="Collymore A."/>
            <person name="Cooke P."/>
            <person name="Costello M."/>
            <person name="D'Aco K."/>
            <person name="Daza R."/>
            <person name="De Haan G."/>
            <person name="DeGray S."/>
            <person name="DeMaso C."/>
            <person name="Dhargay N."/>
            <person name="Dooley K."/>
            <person name="Dooley E."/>
            <person name="Doricent M."/>
            <person name="Dorje P."/>
            <person name="Dorjee K."/>
            <person name="Dupes A."/>
            <person name="Elong R."/>
            <person name="Falk J."/>
            <person name="Farina A."/>
            <person name="Faro S."/>
            <person name="Ferguson D."/>
            <person name="Fisher S."/>
            <person name="Foley C.D."/>
            <person name="Franke A."/>
            <person name="Friedrich D."/>
            <person name="Gadbois L."/>
            <person name="Gearin G."/>
            <person name="Gearin C.R."/>
            <person name="Giannoukos G."/>
            <person name="Goode T."/>
            <person name="Graham J."/>
            <person name="Grandbois E."/>
            <person name="Grewal S."/>
            <person name="Gyaltsen K."/>
            <person name="Hafez N."/>
            <person name="Hagos B."/>
            <person name="Hall J."/>
            <person name="Henson C."/>
            <person name="Hollinger A."/>
            <person name="Honan T."/>
            <person name="Huard M.D."/>
            <person name="Hughes L."/>
            <person name="Hurhula B."/>
            <person name="Husby M.E."/>
            <person name="Kamat A."/>
            <person name="Kanga B."/>
            <person name="Kashin S."/>
            <person name="Khazanovich D."/>
            <person name="Kisner P."/>
            <person name="Lance K."/>
            <person name="Lara M."/>
            <person name="Lee W."/>
            <person name="Lennon N."/>
            <person name="Letendre F."/>
            <person name="LeVine R."/>
            <person name="Lipovsky A."/>
            <person name="Liu X."/>
            <person name="Liu J."/>
            <person name="Liu S."/>
            <person name="Lokyitsang T."/>
            <person name="Lokyitsang Y."/>
            <person name="Lubonja R."/>
            <person name="Lui A."/>
            <person name="MacDonald P."/>
            <person name="Magnisalis V."/>
            <person name="Maru K."/>
            <person name="Matthews C."/>
            <person name="McCusker W."/>
            <person name="McDonough S."/>
            <person name="Mehta T."/>
            <person name="Meldrim J."/>
            <person name="Meneus L."/>
            <person name="Mihai O."/>
            <person name="Mihalev A."/>
            <person name="Mihova T."/>
            <person name="Mittelman R."/>
            <person name="Mlenga V."/>
            <person name="Montmayeur A."/>
            <person name="Mulrain L."/>
            <person name="Navidi A."/>
            <person name="Naylor J."/>
            <person name="Negash T."/>
            <person name="Nguyen T."/>
            <person name="Nguyen N."/>
            <person name="Nicol R."/>
            <person name="Norbu C."/>
            <person name="Norbu N."/>
            <person name="Novod N."/>
            <person name="O'Neill B."/>
            <person name="Osman S."/>
            <person name="Markiewicz E."/>
            <person name="Oyono O.L."/>
            <person name="Patti C."/>
            <person name="Phunkhang P."/>
            <person name="Pierre F."/>
            <person name="Priest M."/>
            <person name="Raghuraman S."/>
            <person name="Rege F."/>
            <person name="Reyes R."/>
            <person name="Rise C."/>
            <person name="Rogov P."/>
            <person name="Ross K."/>
            <person name="Ryan E."/>
            <person name="Settipalli S."/>
            <person name="Shea T."/>
            <person name="Sherpa N."/>
            <person name="Shi L."/>
            <person name="Shih D."/>
            <person name="Sparrow T."/>
            <person name="Spaulding J."/>
            <person name="Stalker J."/>
            <person name="Stange-Thomann N."/>
            <person name="Stavropoulos S."/>
            <person name="Stone C."/>
            <person name="Strader C."/>
            <person name="Tesfaye S."/>
            <person name="Thomson T."/>
            <person name="Thoulutsang Y."/>
            <person name="Thoulutsang D."/>
            <person name="Topham K."/>
            <person name="Topping I."/>
            <person name="Tsamla T."/>
            <person name="Vassiliev H."/>
            <person name="Vo A."/>
            <person name="Wangchuk T."/>
            <person name="Wangdi T."/>
            <person name="Weiand M."/>
            <person name="Wilkinson J."/>
            <person name="Wilson A."/>
            <person name="Yadav S."/>
            <person name="Young G."/>
            <person name="Yu Q."/>
            <person name="Zembek L."/>
            <person name="Zhong D."/>
            <person name="Zimmer A."/>
            <person name="Zwirko Z."/>
            <person name="Jaffe D.B."/>
            <person name="Alvarez P."/>
            <person name="Brockman W."/>
            <person name="Butler J."/>
            <person name="Chin C."/>
            <person name="Gnerre S."/>
            <person name="Grabherr M."/>
            <person name="Kleber M."/>
            <person name="Mauceli E."/>
            <person name="MacCallum I."/>
        </authorList>
    </citation>
    <scope>NUCLEOTIDE SEQUENCE [LARGE SCALE GENOMIC DNA]</scope>
    <source>
        <strain evidence="4">Tucson 14024-0371.13</strain>
    </source>
</reference>
<dbReference type="InterPro" id="IPR031732">
    <property type="entry name" value="DUF4729"/>
</dbReference>
<feature type="domain" description="DUF4729" evidence="2">
    <location>
        <begin position="369"/>
        <end position="539"/>
    </location>
</feature>
<dbReference type="GeneID" id="6502263"/>
<feature type="compositionally biased region" description="Basic and acidic residues" evidence="1">
    <location>
        <begin position="220"/>
        <end position="262"/>
    </location>
</feature>
<evidence type="ECO:0000313" key="4">
    <source>
        <dbReference type="Proteomes" id="UP000007801"/>
    </source>
</evidence>
<dbReference type="AlphaFoldDB" id="B3MXR0"/>
<feature type="region of interest" description="Disordered" evidence="1">
    <location>
        <begin position="560"/>
        <end position="594"/>
    </location>
</feature>